<gene>
    <name evidence="2" type="ORF">GUITHDRAFT_119236</name>
</gene>
<dbReference type="HOGENOM" id="CLU_951383_0_0_1"/>
<dbReference type="PaxDb" id="55529-EKX34587"/>
<name>L1IER9_GUITC</name>
<dbReference type="EMBL" id="JH993106">
    <property type="protein sequence ID" value="EKX34587.1"/>
    <property type="molecule type" value="Genomic_DNA"/>
</dbReference>
<reference evidence="3" key="3">
    <citation type="submission" date="2016-03" db="UniProtKB">
        <authorList>
            <consortium name="EnsemblProtists"/>
        </authorList>
    </citation>
    <scope>IDENTIFICATION</scope>
</reference>
<evidence type="ECO:0000313" key="2">
    <source>
        <dbReference type="EMBL" id="EKX34587.1"/>
    </source>
</evidence>
<protein>
    <submittedName>
        <fullName evidence="2 3">Uncharacterized protein</fullName>
    </submittedName>
</protein>
<accession>L1IER9</accession>
<organism evidence="2">
    <name type="scientific">Guillardia theta (strain CCMP2712)</name>
    <name type="common">Cryptophyte</name>
    <dbReference type="NCBI Taxonomy" id="905079"/>
    <lineage>
        <taxon>Eukaryota</taxon>
        <taxon>Cryptophyceae</taxon>
        <taxon>Pyrenomonadales</taxon>
        <taxon>Geminigeraceae</taxon>
        <taxon>Guillardia</taxon>
    </lineage>
</organism>
<keyword evidence="4" id="KW-1185">Reference proteome</keyword>
<reference evidence="2 4" key="1">
    <citation type="journal article" date="2012" name="Nature">
        <title>Algal genomes reveal evolutionary mosaicism and the fate of nucleomorphs.</title>
        <authorList>
            <consortium name="DOE Joint Genome Institute"/>
            <person name="Curtis B.A."/>
            <person name="Tanifuji G."/>
            <person name="Burki F."/>
            <person name="Gruber A."/>
            <person name="Irimia M."/>
            <person name="Maruyama S."/>
            <person name="Arias M.C."/>
            <person name="Ball S.G."/>
            <person name="Gile G.H."/>
            <person name="Hirakawa Y."/>
            <person name="Hopkins J.F."/>
            <person name="Kuo A."/>
            <person name="Rensing S.A."/>
            <person name="Schmutz J."/>
            <person name="Symeonidi A."/>
            <person name="Elias M."/>
            <person name="Eveleigh R.J."/>
            <person name="Herman E.K."/>
            <person name="Klute M.J."/>
            <person name="Nakayama T."/>
            <person name="Obornik M."/>
            <person name="Reyes-Prieto A."/>
            <person name="Armbrust E.V."/>
            <person name="Aves S.J."/>
            <person name="Beiko R.G."/>
            <person name="Coutinho P."/>
            <person name="Dacks J.B."/>
            <person name="Durnford D.G."/>
            <person name="Fast N.M."/>
            <person name="Green B.R."/>
            <person name="Grisdale C.J."/>
            <person name="Hempel F."/>
            <person name="Henrissat B."/>
            <person name="Hoppner M.P."/>
            <person name="Ishida K."/>
            <person name="Kim E."/>
            <person name="Koreny L."/>
            <person name="Kroth P.G."/>
            <person name="Liu Y."/>
            <person name="Malik S.B."/>
            <person name="Maier U.G."/>
            <person name="McRose D."/>
            <person name="Mock T."/>
            <person name="Neilson J.A."/>
            <person name="Onodera N.T."/>
            <person name="Poole A.M."/>
            <person name="Pritham E.J."/>
            <person name="Richards T.A."/>
            <person name="Rocap G."/>
            <person name="Roy S.W."/>
            <person name="Sarai C."/>
            <person name="Schaack S."/>
            <person name="Shirato S."/>
            <person name="Slamovits C.H."/>
            <person name="Spencer D.F."/>
            <person name="Suzuki S."/>
            <person name="Worden A.Z."/>
            <person name="Zauner S."/>
            <person name="Barry K."/>
            <person name="Bell C."/>
            <person name="Bharti A.K."/>
            <person name="Crow J.A."/>
            <person name="Grimwood J."/>
            <person name="Kramer R."/>
            <person name="Lindquist E."/>
            <person name="Lucas S."/>
            <person name="Salamov A."/>
            <person name="McFadden G.I."/>
            <person name="Lane C.E."/>
            <person name="Keeling P.J."/>
            <person name="Gray M.W."/>
            <person name="Grigoriev I.V."/>
            <person name="Archibald J.M."/>
        </authorList>
    </citation>
    <scope>NUCLEOTIDE SEQUENCE</scope>
    <source>
        <strain evidence="2 4">CCMP2712</strain>
    </source>
</reference>
<dbReference type="AlphaFoldDB" id="L1IER9"/>
<dbReference type="RefSeq" id="XP_005821567.1">
    <property type="nucleotide sequence ID" value="XM_005821510.1"/>
</dbReference>
<evidence type="ECO:0000313" key="3">
    <source>
        <dbReference type="EnsemblProtists" id="EKX34587"/>
    </source>
</evidence>
<dbReference type="GeneID" id="17291310"/>
<sequence>MQADLGKNDLSSDKLFPLCQSSLYGSLVNSIEENLKRKMLTEAISSQILGKLFRGEDTQLLQAIAISPPLSLLNSRIARPSPLSLDELHNGAHSAPCTAPPSARSCSSHTSKRSWFDSAQSDTRSGKKPRKDDMASEPSSPYSIDSILSPHSVSSNDSERSFSSRGWQATSSSHKLQRSERFVHDVMVQVSLTHSLLLSSSSSESFAAVLMRRKHMEGAGHHDVYDKYAASIEAKNSASNASSPCEVSTKSLRRMRKRALTIIKDNWVPRDMTWRTKGIALNLKSAASPEKSD</sequence>
<dbReference type="KEGG" id="gtt:GUITHDRAFT_119236"/>
<feature type="region of interest" description="Disordered" evidence="1">
    <location>
        <begin position="91"/>
        <end position="175"/>
    </location>
</feature>
<proteinExistence type="predicted"/>
<dbReference type="Proteomes" id="UP000011087">
    <property type="component" value="Unassembled WGS sequence"/>
</dbReference>
<evidence type="ECO:0000256" key="1">
    <source>
        <dbReference type="SAM" id="MobiDB-lite"/>
    </source>
</evidence>
<feature type="compositionally biased region" description="Polar residues" evidence="1">
    <location>
        <begin position="165"/>
        <end position="174"/>
    </location>
</feature>
<reference evidence="4" key="2">
    <citation type="submission" date="2012-11" db="EMBL/GenBank/DDBJ databases">
        <authorList>
            <person name="Kuo A."/>
            <person name="Curtis B.A."/>
            <person name="Tanifuji G."/>
            <person name="Burki F."/>
            <person name="Gruber A."/>
            <person name="Irimia M."/>
            <person name="Maruyama S."/>
            <person name="Arias M.C."/>
            <person name="Ball S.G."/>
            <person name="Gile G.H."/>
            <person name="Hirakawa Y."/>
            <person name="Hopkins J.F."/>
            <person name="Rensing S.A."/>
            <person name="Schmutz J."/>
            <person name="Symeonidi A."/>
            <person name="Elias M."/>
            <person name="Eveleigh R.J."/>
            <person name="Herman E.K."/>
            <person name="Klute M.J."/>
            <person name="Nakayama T."/>
            <person name="Obornik M."/>
            <person name="Reyes-Prieto A."/>
            <person name="Armbrust E.V."/>
            <person name="Aves S.J."/>
            <person name="Beiko R.G."/>
            <person name="Coutinho P."/>
            <person name="Dacks J.B."/>
            <person name="Durnford D.G."/>
            <person name="Fast N.M."/>
            <person name="Green B.R."/>
            <person name="Grisdale C."/>
            <person name="Hempe F."/>
            <person name="Henrissat B."/>
            <person name="Hoppner M.P."/>
            <person name="Ishida K.-I."/>
            <person name="Kim E."/>
            <person name="Koreny L."/>
            <person name="Kroth P.G."/>
            <person name="Liu Y."/>
            <person name="Malik S.-B."/>
            <person name="Maier U.G."/>
            <person name="McRose D."/>
            <person name="Mock T."/>
            <person name="Neilson J.A."/>
            <person name="Onodera N.T."/>
            <person name="Poole A.M."/>
            <person name="Pritham E.J."/>
            <person name="Richards T.A."/>
            <person name="Rocap G."/>
            <person name="Roy S.W."/>
            <person name="Sarai C."/>
            <person name="Schaack S."/>
            <person name="Shirato S."/>
            <person name="Slamovits C.H."/>
            <person name="Spencer D.F."/>
            <person name="Suzuki S."/>
            <person name="Worden A.Z."/>
            <person name="Zauner S."/>
            <person name="Barry K."/>
            <person name="Bell C."/>
            <person name="Bharti A.K."/>
            <person name="Crow J.A."/>
            <person name="Grimwood J."/>
            <person name="Kramer R."/>
            <person name="Lindquist E."/>
            <person name="Lucas S."/>
            <person name="Salamov A."/>
            <person name="McFadden G.I."/>
            <person name="Lane C.E."/>
            <person name="Keeling P.J."/>
            <person name="Gray M.W."/>
            <person name="Grigoriev I.V."/>
            <person name="Archibald J.M."/>
        </authorList>
    </citation>
    <scope>NUCLEOTIDE SEQUENCE</scope>
    <source>
        <strain evidence="4">CCMP2712</strain>
    </source>
</reference>
<evidence type="ECO:0000313" key="4">
    <source>
        <dbReference type="Proteomes" id="UP000011087"/>
    </source>
</evidence>
<dbReference type="EnsemblProtists" id="EKX34587">
    <property type="protein sequence ID" value="EKX34587"/>
    <property type="gene ID" value="GUITHDRAFT_119236"/>
</dbReference>